<organism evidence="1 2">
    <name type="scientific">Actinomadura chibensis</name>
    <dbReference type="NCBI Taxonomy" id="392828"/>
    <lineage>
        <taxon>Bacteria</taxon>
        <taxon>Bacillati</taxon>
        <taxon>Actinomycetota</taxon>
        <taxon>Actinomycetes</taxon>
        <taxon>Streptosporangiales</taxon>
        <taxon>Thermomonosporaceae</taxon>
        <taxon>Actinomadura</taxon>
    </lineage>
</organism>
<keyword evidence="1" id="KW-0808">Transferase</keyword>
<dbReference type="Pfam" id="PF04672">
    <property type="entry name" value="Methyltransf_19"/>
    <property type="match status" value="1"/>
</dbReference>
<evidence type="ECO:0000313" key="2">
    <source>
        <dbReference type="Proteomes" id="UP000323380"/>
    </source>
</evidence>
<dbReference type="PIRSF" id="PIRSF017393">
    <property type="entry name" value="MTase_SAV2177"/>
    <property type="match status" value="1"/>
</dbReference>
<dbReference type="AlphaFoldDB" id="A0A5D0N936"/>
<dbReference type="SUPFAM" id="SSF53335">
    <property type="entry name" value="S-adenosyl-L-methionine-dependent methyltransferases"/>
    <property type="match status" value="1"/>
</dbReference>
<dbReference type="EMBL" id="VSFG01000012">
    <property type="protein sequence ID" value="TYB40831.1"/>
    <property type="molecule type" value="Genomic_DNA"/>
</dbReference>
<protein>
    <submittedName>
        <fullName evidence="1">SAM-dependent methyltransferase</fullName>
    </submittedName>
</protein>
<evidence type="ECO:0000313" key="1">
    <source>
        <dbReference type="EMBL" id="TYB40831.1"/>
    </source>
</evidence>
<dbReference type="GO" id="GO:0032259">
    <property type="term" value="P:methylation"/>
    <property type="evidence" value="ECO:0007669"/>
    <property type="project" value="UniProtKB-KW"/>
</dbReference>
<keyword evidence="2" id="KW-1185">Reference proteome</keyword>
<reference evidence="1 2" key="1">
    <citation type="submission" date="2019-08" db="EMBL/GenBank/DDBJ databases">
        <title>Actinomadura sp. nov. CYP1-5 isolated from mountain soil.</title>
        <authorList>
            <person name="Songsumanus A."/>
            <person name="Kuncharoen N."/>
            <person name="Kudo T."/>
            <person name="Yuki M."/>
            <person name="Igarashi Y."/>
            <person name="Tanasupawat S."/>
        </authorList>
    </citation>
    <scope>NUCLEOTIDE SEQUENCE [LARGE SCALE GENOMIC DNA]</scope>
    <source>
        <strain evidence="1 2">JCM 14158</strain>
    </source>
</reference>
<proteinExistence type="predicted"/>
<accession>A0A5D0N936</accession>
<dbReference type="InterPro" id="IPR029063">
    <property type="entry name" value="SAM-dependent_MTases_sf"/>
</dbReference>
<dbReference type="GO" id="GO:0008168">
    <property type="term" value="F:methyltransferase activity"/>
    <property type="evidence" value="ECO:0007669"/>
    <property type="project" value="UniProtKB-KW"/>
</dbReference>
<dbReference type="STRING" id="1220554.GCA_001552135_06887"/>
<dbReference type="InterPro" id="IPR006764">
    <property type="entry name" value="SAM_dep_MeTrfase_SAV2177_type"/>
</dbReference>
<dbReference type="Gene3D" id="3.40.50.150">
    <property type="entry name" value="Vaccinia Virus protein VP39"/>
    <property type="match status" value="1"/>
</dbReference>
<dbReference type="RefSeq" id="WP_067901578.1">
    <property type="nucleotide sequence ID" value="NZ_VSFG01000012.1"/>
</dbReference>
<comment type="caution">
    <text evidence="1">The sequence shown here is derived from an EMBL/GenBank/DDBJ whole genome shotgun (WGS) entry which is preliminary data.</text>
</comment>
<sequence>MVGEDGTAPAGIDITTPHIARIYDYWLGGKDNYESDRIAAEQVMAATPTIKPGVTANRAFLSRAVRFMAGRGITQFLDIGTGIPTADNTHLVAQAVNPDCRVVYVDNDPIVLVHARALLSGVSAPTAFIDADLRDTGLILKGASGLLDLDRPVGLLLIAILHCVPDEDEPGEIVRTLMDAFPPGSFLAITHPGIDQLPEQMGAAEKALTKAMGFRVTFRTHAGVSRFFDGLDLLEPGVVPVQDWRPDPGAPPSLTTGMWGGVGRKPSLRLG</sequence>
<dbReference type="Proteomes" id="UP000323380">
    <property type="component" value="Unassembled WGS sequence"/>
</dbReference>
<gene>
    <name evidence="1" type="ORF">FXF69_38100</name>
</gene>
<name>A0A5D0N936_9ACTN</name>
<keyword evidence="1" id="KW-0489">Methyltransferase</keyword>